<dbReference type="EMBL" id="JAVHJM010000014">
    <property type="protein sequence ID" value="KAK6498229.1"/>
    <property type="molecule type" value="Genomic_DNA"/>
</dbReference>
<comment type="caution">
    <text evidence="1">The sequence shown here is derived from an EMBL/GenBank/DDBJ whole genome shotgun (WGS) entry which is preliminary data.</text>
</comment>
<organism evidence="1 2">
    <name type="scientific">Arthrobotrys conoides</name>
    <dbReference type="NCBI Taxonomy" id="74498"/>
    <lineage>
        <taxon>Eukaryota</taxon>
        <taxon>Fungi</taxon>
        <taxon>Dikarya</taxon>
        <taxon>Ascomycota</taxon>
        <taxon>Pezizomycotina</taxon>
        <taxon>Orbiliomycetes</taxon>
        <taxon>Orbiliales</taxon>
        <taxon>Orbiliaceae</taxon>
        <taxon>Arthrobotrys</taxon>
    </lineage>
</organism>
<reference evidence="1 2" key="1">
    <citation type="submission" date="2019-10" db="EMBL/GenBank/DDBJ databases">
        <authorList>
            <person name="Palmer J.M."/>
        </authorList>
    </citation>
    <scope>NUCLEOTIDE SEQUENCE [LARGE SCALE GENOMIC DNA]</scope>
    <source>
        <strain evidence="1 2">TWF506</strain>
    </source>
</reference>
<dbReference type="Proteomes" id="UP001307849">
    <property type="component" value="Unassembled WGS sequence"/>
</dbReference>
<dbReference type="AlphaFoldDB" id="A0AAN8NFT0"/>
<evidence type="ECO:0000313" key="2">
    <source>
        <dbReference type="Proteomes" id="UP001307849"/>
    </source>
</evidence>
<proteinExistence type="predicted"/>
<sequence length="72" mass="8166">MYLRKIVPAGVWGNSNGDRVRSYWSCYRATLAALVREWHTGLGATSAATERRMLAENCRMPFKAETLENSML</sequence>
<keyword evidence="2" id="KW-1185">Reference proteome</keyword>
<accession>A0AAN8NFT0</accession>
<protein>
    <submittedName>
        <fullName evidence="1">Uncharacterized protein</fullName>
    </submittedName>
</protein>
<name>A0AAN8NFT0_9PEZI</name>
<evidence type="ECO:0000313" key="1">
    <source>
        <dbReference type="EMBL" id="KAK6498229.1"/>
    </source>
</evidence>
<gene>
    <name evidence="1" type="ORF">TWF506_004468</name>
</gene>